<dbReference type="OrthoDB" id="5857104at2759"/>
<dbReference type="EMBL" id="DS235824">
    <property type="protein sequence ID" value="EEB17871.1"/>
    <property type="molecule type" value="Genomic_DNA"/>
</dbReference>
<dbReference type="GO" id="GO:0016586">
    <property type="term" value="C:RSC-type complex"/>
    <property type="evidence" value="ECO:0007669"/>
    <property type="project" value="InterPro"/>
</dbReference>
<evidence type="ECO:0000256" key="8">
    <source>
        <dbReference type="PROSITE-ProRule" id="PRU00035"/>
    </source>
</evidence>
<dbReference type="STRING" id="121224.E0VWW5"/>
<keyword evidence="5 8" id="KW-0103">Bromodomain</keyword>
<dbReference type="InterPro" id="IPR037382">
    <property type="entry name" value="Rsc/polybromo"/>
</dbReference>
<dbReference type="SMART" id="SM00297">
    <property type="entry name" value="BROMO"/>
    <property type="match status" value="1"/>
</dbReference>
<keyword evidence="3" id="KW-0156">Chromatin regulator</keyword>
<dbReference type="Pfam" id="PF00439">
    <property type="entry name" value="Bromodomain"/>
    <property type="match status" value="1"/>
</dbReference>
<evidence type="ECO:0000313" key="10">
    <source>
        <dbReference type="EMBL" id="EEB17871.1"/>
    </source>
</evidence>
<keyword evidence="12" id="KW-1185">Reference proteome</keyword>
<evidence type="ECO:0000259" key="9">
    <source>
        <dbReference type="PROSITE" id="PS50014"/>
    </source>
</evidence>
<dbReference type="GO" id="GO:0006368">
    <property type="term" value="P:transcription elongation by RNA polymerase II"/>
    <property type="evidence" value="ECO:0007669"/>
    <property type="project" value="TreeGrafter"/>
</dbReference>
<dbReference type="PROSITE" id="PS50014">
    <property type="entry name" value="BROMODOMAIN_2"/>
    <property type="match status" value="1"/>
</dbReference>
<evidence type="ECO:0000256" key="1">
    <source>
        <dbReference type="ARBA" id="ARBA00004123"/>
    </source>
</evidence>
<reference evidence="10" key="1">
    <citation type="submission" date="2007-04" db="EMBL/GenBank/DDBJ databases">
        <title>Annotation of Pediculus humanus corporis strain USDA.</title>
        <authorList>
            <person name="Kirkness E."/>
            <person name="Hannick L."/>
            <person name="Hass B."/>
            <person name="Bruggner R."/>
            <person name="Lawson D."/>
            <person name="Bidwell S."/>
            <person name="Joardar V."/>
            <person name="Caler E."/>
            <person name="Walenz B."/>
            <person name="Inman J."/>
            <person name="Schobel S."/>
            <person name="Galinsky K."/>
            <person name="Amedeo P."/>
            <person name="Strausberg R."/>
        </authorList>
    </citation>
    <scope>NUCLEOTIDE SEQUENCE</scope>
    <source>
        <strain evidence="10">USDA</strain>
    </source>
</reference>
<protein>
    <recommendedName>
        <fullName evidence="9">Bromo domain-containing protein</fullName>
    </recommendedName>
</protein>
<dbReference type="HOGENOM" id="CLU_1837499_0_0_1"/>
<dbReference type="Proteomes" id="UP000009046">
    <property type="component" value="Unassembled WGS sequence"/>
</dbReference>
<dbReference type="AlphaFoldDB" id="E0VWW5"/>
<reference evidence="11" key="3">
    <citation type="submission" date="2020-05" db="UniProtKB">
        <authorList>
            <consortium name="EnsemblMetazoa"/>
        </authorList>
    </citation>
    <scope>IDENTIFICATION</scope>
    <source>
        <strain evidence="11">USDA</strain>
    </source>
</reference>
<dbReference type="SUPFAM" id="SSF47370">
    <property type="entry name" value="Bromodomain"/>
    <property type="match status" value="1"/>
</dbReference>
<evidence type="ECO:0000256" key="6">
    <source>
        <dbReference type="ARBA" id="ARBA00023163"/>
    </source>
</evidence>
<dbReference type="GO" id="GO:0003682">
    <property type="term" value="F:chromatin binding"/>
    <property type="evidence" value="ECO:0007669"/>
    <property type="project" value="TreeGrafter"/>
</dbReference>
<dbReference type="VEuPathDB" id="VectorBase:PHUM491800"/>
<dbReference type="EnsemblMetazoa" id="PHUM491800-RA">
    <property type="protein sequence ID" value="PHUM491800-PA"/>
    <property type="gene ID" value="PHUM491800"/>
</dbReference>
<dbReference type="CTD" id="8235847"/>
<dbReference type="KEGG" id="phu:Phum_PHUM491800"/>
<feature type="domain" description="Bromo" evidence="9">
    <location>
        <begin position="70"/>
        <end position="140"/>
    </location>
</feature>
<evidence type="ECO:0000256" key="3">
    <source>
        <dbReference type="ARBA" id="ARBA00022853"/>
    </source>
</evidence>
<dbReference type="InterPro" id="IPR036427">
    <property type="entry name" value="Bromodomain-like_sf"/>
</dbReference>
<name>E0VWW5_PEDHC</name>
<organism>
    <name type="scientific">Pediculus humanus subsp. corporis</name>
    <name type="common">Body louse</name>
    <dbReference type="NCBI Taxonomy" id="121224"/>
    <lineage>
        <taxon>Eukaryota</taxon>
        <taxon>Metazoa</taxon>
        <taxon>Ecdysozoa</taxon>
        <taxon>Arthropoda</taxon>
        <taxon>Hexapoda</taxon>
        <taxon>Insecta</taxon>
        <taxon>Pterygota</taxon>
        <taxon>Neoptera</taxon>
        <taxon>Paraneoptera</taxon>
        <taxon>Psocodea</taxon>
        <taxon>Troctomorpha</taxon>
        <taxon>Phthiraptera</taxon>
        <taxon>Anoplura</taxon>
        <taxon>Pediculidae</taxon>
        <taxon>Pediculus</taxon>
    </lineage>
</organism>
<comment type="subcellular location">
    <subcellularLocation>
        <location evidence="1">Nucleus</location>
    </subcellularLocation>
</comment>
<evidence type="ECO:0000256" key="7">
    <source>
        <dbReference type="ARBA" id="ARBA00023242"/>
    </source>
</evidence>
<dbReference type="PANTHER" id="PTHR16062:SF19">
    <property type="entry name" value="PROTEIN POLYBROMO-1"/>
    <property type="match status" value="1"/>
</dbReference>
<evidence type="ECO:0000256" key="4">
    <source>
        <dbReference type="ARBA" id="ARBA00023015"/>
    </source>
</evidence>
<evidence type="ECO:0000256" key="5">
    <source>
        <dbReference type="ARBA" id="ARBA00023117"/>
    </source>
</evidence>
<dbReference type="GeneID" id="8235847"/>
<keyword evidence="2" id="KW-0677">Repeat</keyword>
<sequence>MGLDPLTILQERKNRKAARIAMRIDVHNNLPTLMAEDLKLRTSKSTCLLGYSLYASLYHVRNCRQCKSPWKEILSEPFMKLPSKNKLPDYYDMIKKPLDIKKIFNRIEDGKYQTAKQDDVYLLERRGEVTKTFLLYFQII</sequence>
<evidence type="ECO:0000313" key="11">
    <source>
        <dbReference type="EnsemblMetazoa" id="PHUM491800-PA"/>
    </source>
</evidence>
<dbReference type="InParanoid" id="E0VWW5"/>
<dbReference type="InterPro" id="IPR001487">
    <property type="entry name" value="Bromodomain"/>
</dbReference>
<keyword evidence="7" id="KW-0539">Nucleus</keyword>
<dbReference type="Gene3D" id="1.20.920.10">
    <property type="entry name" value="Bromodomain-like"/>
    <property type="match status" value="1"/>
</dbReference>
<evidence type="ECO:0000313" key="12">
    <source>
        <dbReference type="Proteomes" id="UP000009046"/>
    </source>
</evidence>
<dbReference type="GO" id="GO:0006338">
    <property type="term" value="P:chromatin remodeling"/>
    <property type="evidence" value="ECO:0007669"/>
    <property type="project" value="InterPro"/>
</dbReference>
<keyword evidence="4" id="KW-0805">Transcription regulation</keyword>
<accession>E0VWW5</accession>
<proteinExistence type="predicted"/>
<dbReference type="EMBL" id="AAZO01005945">
    <property type="status" value="NOT_ANNOTATED_CDS"/>
    <property type="molecule type" value="Genomic_DNA"/>
</dbReference>
<dbReference type="PANTHER" id="PTHR16062">
    <property type="entry name" value="SWI/SNF-RELATED"/>
    <property type="match status" value="1"/>
</dbReference>
<dbReference type="eggNOG" id="KOG0386">
    <property type="taxonomic scope" value="Eukaryota"/>
</dbReference>
<reference evidence="10" key="2">
    <citation type="submission" date="2007-04" db="EMBL/GenBank/DDBJ databases">
        <title>The genome of the human body louse.</title>
        <authorList>
            <consortium name="The Human Body Louse Genome Consortium"/>
            <person name="Kirkness E."/>
            <person name="Walenz B."/>
            <person name="Hass B."/>
            <person name="Bruggner R."/>
            <person name="Strausberg R."/>
        </authorList>
    </citation>
    <scope>NUCLEOTIDE SEQUENCE</scope>
    <source>
        <strain evidence="10">USDA</strain>
    </source>
</reference>
<gene>
    <name evidence="11" type="primary">8235847</name>
    <name evidence="10" type="ORF">Phum_PHUM491800</name>
</gene>
<evidence type="ECO:0000256" key="2">
    <source>
        <dbReference type="ARBA" id="ARBA00022737"/>
    </source>
</evidence>
<dbReference type="RefSeq" id="XP_002430609.1">
    <property type="nucleotide sequence ID" value="XM_002430564.1"/>
</dbReference>
<keyword evidence="6" id="KW-0804">Transcription</keyword>